<comment type="caution">
    <text evidence="6">The sequence shown here is derived from an EMBL/GenBank/DDBJ whole genome shotgun (WGS) entry which is preliminary data.</text>
</comment>
<dbReference type="Gene3D" id="3.20.20.80">
    <property type="entry name" value="Glycosidases"/>
    <property type="match status" value="1"/>
</dbReference>
<dbReference type="SUPFAM" id="SSF51011">
    <property type="entry name" value="Glycosyl hydrolase domain"/>
    <property type="match status" value="1"/>
</dbReference>
<dbReference type="PANTHER" id="PTHR43863">
    <property type="entry name" value="HYDROLASE, PUTATIVE (AFU_ORTHOLOGUE AFUA_1G03140)-RELATED"/>
    <property type="match status" value="1"/>
</dbReference>
<dbReference type="SUPFAM" id="SSF51445">
    <property type="entry name" value="(Trans)glycosidases"/>
    <property type="match status" value="1"/>
</dbReference>
<dbReference type="InterPro" id="IPR000322">
    <property type="entry name" value="Glyco_hydro_31_TIM"/>
</dbReference>
<dbReference type="GO" id="GO:0005975">
    <property type="term" value="P:carbohydrate metabolic process"/>
    <property type="evidence" value="ECO:0007669"/>
    <property type="project" value="InterPro"/>
</dbReference>
<reference evidence="6 7" key="1">
    <citation type="submission" date="2015-07" db="EMBL/GenBank/DDBJ databases">
        <title>Comparative genomics of the Sigatoka disease complex on banana suggests a link between parallel evolutionary changes in Pseudocercospora fijiensis and Pseudocercospora eumusae and increased virulence on the banana host.</title>
        <authorList>
            <person name="Chang T.-C."/>
            <person name="Salvucci A."/>
            <person name="Crous P.W."/>
            <person name="Stergiopoulos I."/>
        </authorList>
    </citation>
    <scope>NUCLEOTIDE SEQUENCE [LARGE SCALE GENOMIC DNA]</scope>
    <source>
        <strain evidence="6 7">CBS 114824</strain>
    </source>
</reference>
<dbReference type="OrthoDB" id="10070917at2759"/>
<evidence type="ECO:0000256" key="3">
    <source>
        <dbReference type="SAM" id="SignalP"/>
    </source>
</evidence>
<keyword evidence="3" id="KW-0732">Signal</keyword>
<dbReference type="GO" id="GO:0004553">
    <property type="term" value="F:hydrolase activity, hydrolyzing O-glycosyl compounds"/>
    <property type="evidence" value="ECO:0007669"/>
    <property type="project" value="InterPro"/>
</dbReference>
<organism evidence="6 7">
    <name type="scientific">Pseudocercospora eumusae</name>
    <dbReference type="NCBI Taxonomy" id="321146"/>
    <lineage>
        <taxon>Eukaryota</taxon>
        <taxon>Fungi</taxon>
        <taxon>Dikarya</taxon>
        <taxon>Ascomycota</taxon>
        <taxon>Pezizomycotina</taxon>
        <taxon>Dothideomycetes</taxon>
        <taxon>Dothideomycetidae</taxon>
        <taxon>Mycosphaerellales</taxon>
        <taxon>Mycosphaerellaceae</taxon>
        <taxon>Pseudocercospora</taxon>
    </lineage>
</organism>
<evidence type="ECO:0000313" key="6">
    <source>
        <dbReference type="EMBL" id="KXS98561.1"/>
    </source>
</evidence>
<feature type="signal peptide" evidence="3">
    <location>
        <begin position="1"/>
        <end position="19"/>
    </location>
</feature>
<dbReference type="AlphaFoldDB" id="A0A139H814"/>
<dbReference type="InterPro" id="IPR051816">
    <property type="entry name" value="Glycosyl_Hydrolase_31"/>
</dbReference>
<dbReference type="InterPro" id="IPR017853">
    <property type="entry name" value="GH"/>
</dbReference>
<keyword evidence="7" id="KW-1185">Reference proteome</keyword>
<gene>
    <name evidence="6" type="ORF">AC578_4322</name>
</gene>
<keyword evidence="2" id="KW-0326">Glycosidase</keyword>
<proteinExistence type="inferred from homology"/>
<evidence type="ECO:0000313" key="7">
    <source>
        <dbReference type="Proteomes" id="UP000070133"/>
    </source>
</evidence>
<comment type="similarity">
    <text evidence="1 2">Belongs to the glycosyl hydrolase 31 family.</text>
</comment>
<keyword evidence="2" id="KW-0378">Hydrolase</keyword>
<dbReference type="InterPro" id="IPR013780">
    <property type="entry name" value="Glyco_hydro_b"/>
</dbReference>
<accession>A0A139H814</accession>
<evidence type="ECO:0000256" key="1">
    <source>
        <dbReference type="ARBA" id="ARBA00007806"/>
    </source>
</evidence>
<evidence type="ECO:0000259" key="4">
    <source>
        <dbReference type="Pfam" id="PF01055"/>
    </source>
</evidence>
<protein>
    <recommendedName>
        <fullName evidence="8">Glycoside hydrolase family 31 protein</fullName>
    </recommendedName>
</protein>
<evidence type="ECO:0000259" key="5">
    <source>
        <dbReference type="Pfam" id="PF21365"/>
    </source>
</evidence>
<feature type="domain" description="Glycoside hydrolase family 31 TIM barrel" evidence="4">
    <location>
        <begin position="203"/>
        <end position="509"/>
    </location>
</feature>
<evidence type="ECO:0008006" key="8">
    <source>
        <dbReference type="Google" id="ProtNLM"/>
    </source>
</evidence>
<dbReference type="InterPro" id="IPR048395">
    <property type="entry name" value="Glyco_hydro_31_C"/>
</dbReference>
<dbReference type="Pfam" id="PF01055">
    <property type="entry name" value="Glyco_hydro_31_2nd"/>
    <property type="match status" value="1"/>
</dbReference>
<sequence>MAFLKFATAYFLLAASSSATHSPAFPGYHNTEPGWEILVGRQNTSVKPAWISDNGELNGGRGTVDITDINERITKVCVNTTYDFVGAHFTANESEKFFGVWEYPFEGNLDNSGISFDFKGVGYAEGVNWANARAPFFFSDAGWAVYADTLAMGSFNFSVSGHAQFIFNTSSLAFYIIKSDHKNGHSLKGILEDYATISNTIGMPPDSSFGPTFWSDNFEQDFHEGVTNAEENYYDVVNHLYDNKIHATSMFADRPYGTGNYSFGNFDFDPVFYPNPEQFIANLSSWGFDFQVWVANRAFYQTDLFNASDENGWLFPGINPIFFRGPALNLSIPEAYEYFKKGLEYFPSVGVKGYKIDRGEEEEMPVYEQNVQVALFEQLCYETMIEKWGEEVFYNFARSVVDRSRSTTAVWNGDSWANFTGLAYTVASGIRSGLIGFSQWGSDTGGYIRVSDQPSEEVWARWMWFSAFSPVYEIMIGTNHTPWYPPYSNDLVRVLKQTTDVHHELMPTIKSYTYQAHKTGIPVMRAAFLEAQGDPKAFEIKDAYFFGDDLYIAPIVTAGGERSIYFPNTGRRYLEYFEKTELHEASTTKNVSVDTKAIPAYVLEGAIIVKGDIFQGNNKWTKDWKPFLTIEIYPSPKVEAKQFSYYTGSDTEVMINVRTDAAKRTVKVEYGSLGVEGTIVLFTKYGNMSVGLSAEGGTASFENVASLFDD</sequence>
<dbReference type="STRING" id="321146.A0A139H814"/>
<dbReference type="EMBL" id="LFZN01000110">
    <property type="protein sequence ID" value="KXS98561.1"/>
    <property type="molecule type" value="Genomic_DNA"/>
</dbReference>
<feature type="chain" id="PRO_5007806525" description="Glycoside hydrolase family 31 protein" evidence="3">
    <location>
        <begin position="20"/>
        <end position="710"/>
    </location>
</feature>
<name>A0A139H814_9PEZI</name>
<dbReference type="Gene3D" id="2.60.40.1180">
    <property type="entry name" value="Golgi alpha-mannosidase II"/>
    <property type="match status" value="1"/>
</dbReference>
<feature type="domain" description="Glycosyl hydrolase family 31 C-terminal" evidence="5">
    <location>
        <begin position="520"/>
        <end position="608"/>
    </location>
</feature>
<dbReference type="Gene3D" id="2.60.40.1760">
    <property type="entry name" value="glycosyl hydrolase (family 31)"/>
    <property type="match status" value="1"/>
</dbReference>
<dbReference type="Proteomes" id="UP000070133">
    <property type="component" value="Unassembled WGS sequence"/>
</dbReference>
<dbReference type="Pfam" id="PF21365">
    <property type="entry name" value="Glyco_hydro_31_3rd"/>
    <property type="match status" value="1"/>
</dbReference>
<dbReference type="PANTHER" id="PTHR43863:SF2">
    <property type="entry name" value="MALTASE-GLUCOAMYLASE"/>
    <property type="match status" value="1"/>
</dbReference>
<evidence type="ECO:0000256" key="2">
    <source>
        <dbReference type="RuleBase" id="RU361185"/>
    </source>
</evidence>